<dbReference type="AlphaFoldDB" id="A0A3S5ASP1"/>
<gene>
    <name evidence="2" type="ORF">PXEA_LOCUS24544</name>
</gene>
<feature type="non-terminal residue" evidence="2">
    <location>
        <position position="200"/>
    </location>
</feature>
<keyword evidence="3" id="KW-1185">Reference proteome</keyword>
<feature type="transmembrane region" description="Helical" evidence="1">
    <location>
        <begin position="22"/>
        <end position="44"/>
    </location>
</feature>
<keyword evidence="1" id="KW-0812">Transmembrane</keyword>
<evidence type="ECO:0000313" key="3">
    <source>
        <dbReference type="Proteomes" id="UP000784294"/>
    </source>
</evidence>
<keyword evidence="1" id="KW-1133">Transmembrane helix</keyword>
<evidence type="ECO:0000313" key="2">
    <source>
        <dbReference type="EMBL" id="VEL31104.1"/>
    </source>
</evidence>
<evidence type="ECO:0000256" key="1">
    <source>
        <dbReference type="SAM" id="Phobius"/>
    </source>
</evidence>
<protein>
    <submittedName>
        <fullName evidence="2">Uncharacterized protein</fullName>
    </submittedName>
</protein>
<comment type="caution">
    <text evidence="2">The sequence shown here is derived from an EMBL/GenBank/DDBJ whole genome shotgun (WGS) entry which is preliminary data.</text>
</comment>
<sequence>MASFPQHDPVKHQDMNDSFSSLLYGISVLCILPLASFLAVLCYLTGRRRVKSLTTRRQLKTSPVVTFSNPANGYKSPPLGYPRICSLPMSHITQHRLPSLGPESLGSTYNSPSARAYTGNLSRDISGCQVICNNLGHRAADSSAGSLVSGLDLSPGQDVKTESGLESLASSKMATLFRGFAANTLNSAELPSPSGRLAGF</sequence>
<dbReference type="Proteomes" id="UP000784294">
    <property type="component" value="Unassembled WGS sequence"/>
</dbReference>
<dbReference type="EMBL" id="CAAALY010118748">
    <property type="protein sequence ID" value="VEL31104.1"/>
    <property type="molecule type" value="Genomic_DNA"/>
</dbReference>
<reference evidence="2" key="1">
    <citation type="submission" date="2018-11" db="EMBL/GenBank/DDBJ databases">
        <authorList>
            <consortium name="Pathogen Informatics"/>
        </authorList>
    </citation>
    <scope>NUCLEOTIDE SEQUENCE</scope>
</reference>
<organism evidence="2 3">
    <name type="scientific">Protopolystoma xenopodis</name>
    <dbReference type="NCBI Taxonomy" id="117903"/>
    <lineage>
        <taxon>Eukaryota</taxon>
        <taxon>Metazoa</taxon>
        <taxon>Spiralia</taxon>
        <taxon>Lophotrochozoa</taxon>
        <taxon>Platyhelminthes</taxon>
        <taxon>Monogenea</taxon>
        <taxon>Polyopisthocotylea</taxon>
        <taxon>Polystomatidea</taxon>
        <taxon>Polystomatidae</taxon>
        <taxon>Protopolystoma</taxon>
    </lineage>
</organism>
<keyword evidence="1" id="KW-0472">Membrane</keyword>
<accession>A0A3S5ASP1</accession>
<name>A0A3S5ASP1_9PLAT</name>
<proteinExistence type="predicted"/>